<dbReference type="STRING" id="1576369.SAMN05421753_10385"/>
<dbReference type="AlphaFoldDB" id="A0A1I3D485"/>
<sequence length="56" mass="6302">MSARLFVFLGIAMPPGVGFNRFHCGPQINNSEITYRRLGVCLTRIGECRYILGDLK</sequence>
<keyword evidence="2" id="KW-1185">Reference proteome</keyword>
<reference evidence="2" key="1">
    <citation type="submission" date="2016-10" db="EMBL/GenBank/DDBJ databases">
        <authorList>
            <person name="Varghese N."/>
            <person name="Submissions S."/>
        </authorList>
    </citation>
    <scope>NUCLEOTIDE SEQUENCE [LARGE SCALE GENOMIC DNA]</scope>
    <source>
        <strain evidence="2">DSM 26348</strain>
    </source>
</reference>
<proteinExistence type="predicted"/>
<dbReference type="EMBL" id="FOQD01000003">
    <property type="protein sequence ID" value="SFH81525.1"/>
    <property type="molecule type" value="Genomic_DNA"/>
</dbReference>
<accession>A0A1I3D485</accession>
<dbReference type="Proteomes" id="UP000199518">
    <property type="component" value="Unassembled WGS sequence"/>
</dbReference>
<gene>
    <name evidence="1" type="ORF">SAMN05421753_10385</name>
</gene>
<name>A0A1I3D485_9PLAN</name>
<protein>
    <submittedName>
        <fullName evidence="1">Uncharacterized protein</fullName>
    </submittedName>
</protein>
<evidence type="ECO:0000313" key="1">
    <source>
        <dbReference type="EMBL" id="SFH81525.1"/>
    </source>
</evidence>
<evidence type="ECO:0000313" key="2">
    <source>
        <dbReference type="Proteomes" id="UP000199518"/>
    </source>
</evidence>
<organism evidence="1 2">
    <name type="scientific">Planctomicrobium piriforme</name>
    <dbReference type="NCBI Taxonomy" id="1576369"/>
    <lineage>
        <taxon>Bacteria</taxon>
        <taxon>Pseudomonadati</taxon>
        <taxon>Planctomycetota</taxon>
        <taxon>Planctomycetia</taxon>
        <taxon>Planctomycetales</taxon>
        <taxon>Planctomycetaceae</taxon>
        <taxon>Planctomicrobium</taxon>
    </lineage>
</organism>